<name>A0A9W8GLM8_9FUNG</name>
<protein>
    <submittedName>
        <fullName evidence="1">Uncharacterized protein</fullName>
    </submittedName>
</protein>
<proteinExistence type="predicted"/>
<dbReference type="Proteomes" id="UP001151516">
    <property type="component" value="Unassembled WGS sequence"/>
</dbReference>
<gene>
    <name evidence="1" type="ORF">IWW39_001886</name>
</gene>
<comment type="caution">
    <text evidence="1">The sequence shown here is derived from an EMBL/GenBank/DDBJ whole genome shotgun (WGS) entry which is preliminary data.</text>
</comment>
<dbReference type="AlphaFoldDB" id="A0A9W8GLM8"/>
<organism evidence="1 2">
    <name type="scientific">Coemansia spiralis</name>
    <dbReference type="NCBI Taxonomy" id="417178"/>
    <lineage>
        <taxon>Eukaryota</taxon>
        <taxon>Fungi</taxon>
        <taxon>Fungi incertae sedis</taxon>
        <taxon>Zoopagomycota</taxon>
        <taxon>Kickxellomycotina</taxon>
        <taxon>Kickxellomycetes</taxon>
        <taxon>Kickxellales</taxon>
        <taxon>Kickxellaceae</taxon>
        <taxon>Coemansia</taxon>
    </lineage>
</organism>
<keyword evidence="2" id="KW-1185">Reference proteome</keyword>
<dbReference type="EMBL" id="JANBTX010000036">
    <property type="protein sequence ID" value="KAJ2688924.1"/>
    <property type="molecule type" value="Genomic_DNA"/>
</dbReference>
<sequence length="171" mass="19972">MQDYEKFIRGGSSIIFYVIDIVQGCEYALNYAESYEHTGIRVGVIDRSKDSFRCSYSGEPEKPHLFQVHYRNGQRMDQLPDNHEIYIPDPSRPLEQVDVCTFFAELSDIEMATATMTLIDYNSEPEYKRFVLSYLHEKLNEPKYPNLTLEIVGMERRQLTGPSFDHLRAML</sequence>
<accession>A0A9W8GLM8</accession>
<evidence type="ECO:0000313" key="1">
    <source>
        <dbReference type="EMBL" id="KAJ2688924.1"/>
    </source>
</evidence>
<reference evidence="1" key="1">
    <citation type="submission" date="2022-07" db="EMBL/GenBank/DDBJ databases">
        <title>Phylogenomic reconstructions and comparative analyses of Kickxellomycotina fungi.</title>
        <authorList>
            <person name="Reynolds N.K."/>
            <person name="Stajich J.E."/>
            <person name="Barry K."/>
            <person name="Grigoriev I.V."/>
            <person name="Crous P."/>
            <person name="Smith M.E."/>
        </authorList>
    </citation>
    <scope>NUCLEOTIDE SEQUENCE</scope>
    <source>
        <strain evidence="1">CBS 109367</strain>
    </source>
</reference>
<evidence type="ECO:0000313" key="2">
    <source>
        <dbReference type="Proteomes" id="UP001151516"/>
    </source>
</evidence>